<gene>
    <name evidence="2" type="ORF">CK203_028728</name>
</gene>
<sequence length="83" mass="9080">MSSDSSVEMSDELASTLASIQEFMAESVALGSDREFSPGSPAGWHDHYETIPPPTVTVPPPMVPTIEDTRWPSRRPRLRGLSP</sequence>
<accession>A0A438IFJ9</accession>
<feature type="compositionally biased region" description="Pro residues" evidence="1">
    <location>
        <begin position="51"/>
        <end position="63"/>
    </location>
</feature>
<proteinExistence type="predicted"/>
<feature type="region of interest" description="Disordered" evidence="1">
    <location>
        <begin position="32"/>
        <end position="83"/>
    </location>
</feature>
<organism evidence="2 3">
    <name type="scientific">Vitis vinifera</name>
    <name type="common">Grape</name>
    <dbReference type="NCBI Taxonomy" id="29760"/>
    <lineage>
        <taxon>Eukaryota</taxon>
        <taxon>Viridiplantae</taxon>
        <taxon>Streptophyta</taxon>
        <taxon>Embryophyta</taxon>
        <taxon>Tracheophyta</taxon>
        <taxon>Spermatophyta</taxon>
        <taxon>Magnoliopsida</taxon>
        <taxon>eudicotyledons</taxon>
        <taxon>Gunneridae</taxon>
        <taxon>Pentapetalae</taxon>
        <taxon>rosids</taxon>
        <taxon>Vitales</taxon>
        <taxon>Vitaceae</taxon>
        <taxon>Viteae</taxon>
        <taxon>Vitis</taxon>
    </lineage>
</organism>
<protein>
    <submittedName>
        <fullName evidence="2">Uncharacterized protein</fullName>
    </submittedName>
</protein>
<feature type="compositionally biased region" description="Basic residues" evidence="1">
    <location>
        <begin position="72"/>
        <end position="83"/>
    </location>
</feature>
<reference evidence="2 3" key="1">
    <citation type="journal article" date="2018" name="PLoS Genet.">
        <title>Population sequencing reveals clonal diversity and ancestral inbreeding in the grapevine cultivar Chardonnay.</title>
        <authorList>
            <person name="Roach M.J."/>
            <person name="Johnson D.L."/>
            <person name="Bohlmann J."/>
            <person name="van Vuuren H.J."/>
            <person name="Jones S.J."/>
            <person name="Pretorius I.S."/>
            <person name="Schmidt S.A."/>
            <person name="Borneman A.R."/>
        </authorList>
    </citation>
    <scope>NUCLEOTIDE SEQUENCE [LARGE SCALE GENOMIC DNA]</scope>
    <source>
        <strain evidence="3">cv. Chardonnay</strain>
        <tissue evidence="2">Leaf</tissue>
    </source>
</reference>
<evidence type="ECO:0000256" key="1">
    <source>
        <dbReference type="SAM" id="MobiDB-lite"/>
    </source>
</evidence>
<dbReference type="Proteomes" id="UP000288805">
    <property type="component" value="Unassembled WGS sequence"/>
</dbReference>
<evidence type="ECO:0000313" key="2">
    <source>
        <dbReference type="EMBL" id="RVW95510.1"/>
    </source>
</evidence>
<evidence type="ECO:0000313" key="3">
    <source>
        <dbReference type="Proteomes" id="UP000288805"/>
    </source>
</evidence>
<dbReference type="AlphaFoldDB" id="A0A438IFJ9"/>
<dbReference type="EMBL" id="QGNW01000114">
    <property type="protein sequence ID" value="RVW95510.1"/>
    <property type="molecule type" value="Genomic_DNA"/>
</dbReference>
<comment type="caution">
    <text evidence="2">The sequence shown here is derived from an EMBL/GenBank/DDBJ whole genome shotgun (WGS) entry which is preliminary data.</text>
</comment>
<name>A0A438IFJ9_VITVI</name>